<proteinExistence type="predicted"/>
<protein>
    <submittedName>
        <fullName evidence="1">Mobilisation protein (MobC)</fullName>
    </submittedName>
</protein>
<organism evidence="1 2">
    <name type="scientific">Flavobacterium chilense</name>
    <dbReference type="NCBI Taxonomy" id="946677"/>
    <lineage>
        <taxon>Bacteria</taxon>
        <taxon>Pseudomonadati</taxon>
        <taxon>Bacteroidota</taxon>
        <taxon>Flavobacteriia</taxon>
        <taxon>Flavobacteriales</taxon>
        <taxon>Flavobacteriaceae</taxon>
        <taxon>Flavobacterium</taxon>
    </lineage>
</organism>
<dbReference type="OrthoDB" id="1375125at2"/>
<dbReference type="RefSeq" id="WP_068842919.1">
    <property type="nucleotide sequence ID" value="NZ_FRBT01000005.1"/>
</dbReference>
<dbReference type="InterPro" id="IPR045788">
    <property type="entry name" value="MobC_2"/>
</dbReference>
<dbReference type="Proteomes" id="UP000184028">
    <property type="component" value="Unassembled WGS sequence"/>
</dbReference>
<accession>A0A1M7HPT7</accession>
<dbReference type="EMBL" id="FRBT01000005">
    <property type="protein sequence ID" value="SHM30439.1"/>
    <property type="molecule type" value="Genomic_DNA"/>
</dbReference>
<dbReference type="AlphaFoldDB" id="A0A1M7HPT7"/>
<evidence type="ECO:0000313" key="1">
    <source>
        <dbReference type="EMBL" id="SHM30439.1"/>
    </source>
</evidence>
<evidence type="ECO:0000313" key="2">
    <source>
        <dbReference type="Proteomes" id="UP000184028"/>
    </source>
</evidence>
<keyword evidence="2" id="KW-1185">Reference proteome</keyword>
<reference evidence="2" key="1">
    <citation type="submission" date="2016-11" db="EMBL/GenBank/DDBJ databases">
        <authorList>
            <person name="Varghese N."/>
            <person name="Submissions S."/>
        </authorList>
    </citation>
    <scope>NUCLEOTIDE SEQUENCE [LARGE SCALE GENOMIC DNA]</scope>
    <source>
        <strain evidence="2">DSM 24724</strain>
    </source>
</reference>
<sequence length="128" mass="15318">MNKGGRPEKELKRSNNKKVMLSDDEYKKLNELFEKSDYTNMNSMIRDILLNKQYRIITFDNDARIKKGILIEEVRRIGNNFNQLIKSFHQKKLDYFTKTEISYLIKNINDIKQIYSKIEECIRSDSSK</sequence>
<gene>
    <name evidence="1" type="ORF">SAMN05444484_10569</name>
</gene>
<dbReference type="Pfam" id="PF19514">
    <property type="entry name" value="MobC_2"/>
    <property type="match status" value="1"/>
</dbReference>
<name>A0A1M7HPT7_9FLAO</name>